<feature type="compositionally biased region" description="Polar residues" evidence="2">
    <location>
        <begin position="146"/>
        <end position="160"/>
    </location>
</feature>
<evidence type="ECO:0000256" key="1">
    <source>
        <dbReference type="SAM" id="Coils"/>
    </source>
</evidence>
<dbReference type="EMBL" id="LLXL01006336">
    <property type="protein sequence ID" value="PKK56021.1"/>
    <property type="molecule type" value="Genomic_DNA"/>
</dbReference>
<accession>A0A2N1M302</accession>
<reference evidence="3 4" key="1">
    <citation type="submission" date="2016-04" db="EMBL/GenBank/DDBJ databases">
        <title>Genome analyses suggest a sexual origin of heterokaryosis in a supposedly ancient asexual fungus.</title>
        <authorList>
            <person name="Ropars J."/>
            <person name="Sedzielewska K."/>
            <person name="Noel J."/>
            <person name="Charron P."/>
            <person name="Farinelli L."/>
            <person name="Marton T."/>
            <person name="Kruger M."/>
            <person name="Pelin A."/>
            <person name="Brachmann A."/>
            <person name="Corradi N."/>
        </authorList>
    </citation>
    <scope>NUCLEOTIDE SEQUENCE [LARGE SCALE GENOMIC DNA]</scope>
    <source>
        <strain evidence="3 4">C2</strain>
    </source>
</reference>
<dbReference type="AlphaFoldDB" id="A0A2N1M302"/>
<gene>
    <name evidence="3" type="ORF">RhiirC2_800920</name>
</gene>
<dbReference type="VEuPathDB" id="FungiDB:FUN_009312"/>
<dbReference type="Proteomes" id="UP000233469">
    <property type="component" value="Unassembled WGS sequence"/>
</dbReference>
<protein>
    <submittedName>
        <fullName evidence="3">Uncharacterized protein</fullName>
    </submittedName>
</protein>
<proteinExistence type="predicted"/>
<reference evidence="3 4" key="2">
    <citation type="submission" date="2017-10" db="EMBL/GenBank/DDBJ databases">
        <title>Extensive intraspecific genome diversity in a model arbuscular mycorrhizal fungus.</title>
        <authorList>
            <person name="Chen E.C.H."/>
            <person name="Morin E."/>
            <person name="Baudet D."/>
            <person name="Noel J."/>
            <person name="Ndikumana S."/>
            <person name="Charron P."/>
            <person name="St-Onge C."/>
            <person name="Giorgi J."/>
            <person name="Grigoriev I.V."/>
            <person name="Roux C."/>
            <person name="Martin F.M."/>
            <person name="Corradi N."/>
        </authorList>
    </citation>
    <scope>NUCLEOTIDE SEQUENCE [LARGE SCALE GENOMIC DNA]</scope>
    <source>
        <strain evidence="3 4">C2</strain>
    </source>
</reference>
<evidence type="ECO:0000313" key="4">
    <source>
        <dbReference type="Proteomes" id="UP000233469"/>
    </source>
</evidence>
<feature type="region of interest" description="Disordered" evidence="2">
    <location>
        <begin position="108"/>
        <end position="164"/>
    </location>
</feature>
<name>A0A2N1M302_9GLOM</name>
<keyword evidence="1" id="KW-0175">Coiled coil</keyword>
<dbReference type="VEuPathDB" id="FungiDB:FUN_017509"/>
<organism evidence="3 4">
    <name type="scientific">Rhizophagus irregularis</name>
    <dbReference type="NCBI Taxonomy" id="588596"/>
    <lineage>
        <taxon>Eukaryota</taxon>
        <taxon>Fungi</taxon>
        <taxon>Fungi incertae sedis</taxon>
        <taxon>Mucoromycota</taxon>
        <taxon>Glomeromycotina</taxon>
        <taxon>Glomeromycetes</taxon>
        <taxon>Glomerales</taxon>
        <taxon>Glomeraceae</taxon>
        <taxon>Rhizophagus</taxon>
    </lineage>
</organism>
<evidence type="ECO:0000256" key="2">
    <source>
        <dbReference type="SAM" id="MobiDB-lite"/>
    </source>
</evidence>
<sequence length="307" mass="34125">MTIRGAGNQTVDNFFADLRKCWVERQVGPNMLPQTITMGNQIQPQVSSGATSADFEKLNTKIASLEAQLAESMQVHSKLAQRLQLPENVVNSNNASIFDSYINQELEKRLGDNDDSDNSSTESDSGKRDMNSKVSNKSELRKVKQDINTSSAHNASSKKGSQGKRVSLEETIRKIIQSVFENYLLYIIQQVKKCEPIAQDLFIDGPMEIDFIQRKESATDVVTVRCKIKRLVIPAGTVDPGANFPIMSEDISERSKLKIDTKEKHDLRGIATTPTESLGIVRNVPVNFTPGCTIYADFAVVKIETRV</sequence>
<feature type="compositionally biased region" description="Basic and acidic residues" evidence="2">
    <location>
        <begin position="124"/>
        <end position="145"/>
    </location>
</feature>
<evidence type="ECO:0000313" key="3">
    <source>
        <dbReference type="EMBL" id="PKK56021.1"/>
    </source>
</evidence>
<comment type="caution">
    <text evidence="3">The sequence shown here is derived from an EMBL/GenBank/DDBJ whole genome shotgun (WGS) entry which is preliminary data.</text>
</comment>
<feature type="coiled-coil region" evidence="1">
    <location>
        <begin position="55"/>
        <end position="82"/>
    </location>
</feature>